<protein>
    <submittedName>
        <fullName evidence="1">Uncharacterized protein</fullName>
    </submittedName>
</protein>
<dbReference type="EMBL" id="QGMF01000247">
    <property type="protein sequence ID" value="TVY17525.1"/>
    <property type="molecule type" value="Genomic_DNA"/>
</dbReference>
<comment type="caution">
    <text evidence="1">The sequence shown here is derived from an EMBL/GenBank/DDBJ whole genome shotgun (WGS) entry which is preliminary data.</text>
</comment>
<reference evidence="1 2" key="1">
    <citation type="submission" date="2018-05" db="EMBL/GenBank/DDBJ databases">
        <title>Whole genome sequencing for identification of molecular markers to develop diagnostic detection tools for the regulated plant pathogen Lachnellula willkommii.</title>
        <authorList>
            <person name="Giroux E."/>
            <person name="Bilodeau G."/>
        </authorList>
    </citation>
    <scope>NUCLEOTIDE SEQUENCE [LARGE SCALE GENOMIC DNA]</scope>
    <source>
        <strain evidence="1 2">CBS 203.66</strain>
    </source>
</reference>
<dbReference type="AlphaFoldDB" id="A0A8T9BCV3"/>
<gene>
    <name evidence="1" type="ORF">LARI1_G008552</name>
</gene>
<dbReference type="Proteomes" id="UP000469559">
    <property type="component" value="Unassembled WGS sequence"/>
</dbReference>
<dbReference type="OrthoDB" id="3492035at2759"/>
<evidence type="ECO:0000313" key="1">
    <source>
        <dbReference type="EMBL" id="TVY17525.1"/>
    </source>
</evidence>
<proteinExistence type="predicted"/>
<keyword evidence="2" id="KW-1185">Reference proteome</keyword>
<evidence type="ECO:0000313" key="2">
    <source>
        <dbReference type="Proteomes" id="UP000469559"/>
    </source>
</evidence>
<name>A0A8T9BCV3_9HELO</name>
<sequence length="137" mass="15073">MSVVKDGCVVRAQPTAELSRLVQLAASDIRNEMSNSQGELISTIFHPHNIQTWWIPEVFLLKDGAFEIPRDSIAIAIPLINDGHLTIEYHDYKDRSISQIEWTVGSVIFLVGDASVALDGPGATGFILLLFGLRQNA</sequence>
<accession>A0A8T9BCV3</accession>
<organism evidence="1 2">
    <name type="scientific">Lachnellula arida</name>
    <dbReference type="NCBI Taxonomy" id="1316785"/>
    <lineage>
        <taxon>Eukaryota</taxon>
        <taxon>Fungi</taxon>
        <taxon>Dikarya</taxon>
        <taxon>Ascomycota</taxon>
        <taxon>Pezizomycotina</taxon>
        <taxon>Leotiomycetes</taxon>
        <taxon>Helotiales</taxon>
        <taxon>Lachnaceae</taxon>
        <taxon>Lachnellula</taxon>
    </lineage>
</organism>